<dbReference type="SUPFAM" id="SSF51430">
    <property type="entry name" value="NAD(P)-linked oxidoreductase"/>
    <property type="match status" value="1"/>
</dbReference>
<proteinExistence type="predicted"/>
<dbReference type="AlphaFoldDB" id="A0AAE9ZT65"/>
<keyword evidence="4" id="KW-1185">Reference proteome</keyword>
<feature type="domain" description="NADP-dependent oxidoreductase" evidence="2">
    <location>
        <begin position="7"/>
        <end position="282"/>
    </location>
</feature>
<protein>
    <submittedName>
        <fullName evidence="3">Aldo/keto reductase</fullName>
    </submittedName>
</protein>
<evidence type="ECO:0000256" key="1">
    <source>
        <dbReference type="ARBA" id="ARBA00023002"/>
    </source>
</evidence>
<evidence type="ECO:0000313" key="4">
    <source>
        <dbReference type="Proteomes" id="UP001218638"/>
    </source>
</evidence>
<reference evidence="3" key="1">
    <citation type="submission" date="2023-03" db="EMBL/GenBank/DDBJ databases">
        <title>Lomoglobus Profundus gen. nov., sp. nov., a novel member of the phylum Verrucomicrobia, isolated from deep-marine sediment of South China Sea.</title>
        <authorList>
            <person name="Ahmad T."/>
            <person name="Ishaq S.E."/>
            <person name="Wang F."/>
        </authorList>
    </citation>
    <scope>NUCLEOTIDE SEQUENCE</scope>
    <source>
        <strain evidence="3">LMO-M01</strain>
    </source>
</reference>
<dbReference type="Gene3D" id="3.20.20.100">
    <property type="entry name" value="NADP-dependent oxidoreductase domain"/>
    <property type="match status" value="1"/>
</dbReference>
<dbReference type="PROSITE" id="PS00062">
    <property type="entry name" value="ALDOKETO_REDUCTASE_2"/>
    <property type="match status" value="1"/>
</dbReference>
<dbReference type="GO" id="GO:0016491">
    <property type="term" value="F:oxidoreductase activity"/>
    <property type="evidence" value="ECO:0007669"/>
    <property type="project" value="UniProtKB-KW"/>
</dbReference>
<dbReference type="EMBL" id="CP119075">
    <property type="protein sequence ID" value="WED63672.1"/>
    <property type="molecule type" value="Genomic_DNA"/>
</dbReference>
<dbReference type="PANTHER" id="PTHR43364">
    <property type="entry name" value="NADH-SPECIFIC METHYLGLYOXAL REDUCTASE-RELATED"/>
    <property type="match status" value="1"/>
</dbReference>
<dbReference type="InterPro" id="IPR018170">
    <property type="entry name" value="Aldo/ket_reductase_CS"/>
</dbReference>
<dbReference type="Proteomes" id="UP001218638">
    <property type="component" value="Chromosome"/>
</dbReference>
<dbReference type="InterPro" id="IPR036812">
    <property type="entry name" value="NAD(P)_OxRdtase_dom_sf"/>
</dbReference>
<evidence type="ECO:0000259" key="2">
    <source>
        <dbReference type="Pfam" id="PF00248"/>
    </source>
</evidence>
<name>A0AAE9ZT65_9BACT</name>
<gene>
    <name evidence="3" type="ORF">PXH66_15155</name>
</gene>
<dbReference type="GO" id="GO:0005829">
    <property type="term" value="C:cytosol"/>
    <property type="evidence" value="ECO:0007669"/>
    <property type="project" value="TreeGrafter"/>
</dbReference>
<keyword evidence="1" id="KW-0560">Oxidoreductase</keyword>
<dbReference type="InterPro" id="IPR023210">
    <property type="entry name" value="NADP_OxRdtase_dom"/>
</dbReference>
<dbReference type="InterPro" id="IPR050523">
    <property type="entry name" value="AKR_Detox_Biosynth"/>
</dbReference>
<dbReference type="PANTHER" id="PTHR43364:SF4">
    <property type="entry name" value="NAD(P)-LINKED OXIDOREDUCTASE SUPERFAMILY PROTEIN"/>
    <property type="match status" value="1"/>
</dbReference>
<accession>A0AAE9ZT65</accession>
<sequence>MTLNLGPICLGTSTFGREIDARAACGLMDHASACGITLFDTAATYSEGAAEEIVGRWLRHHRNDARRPMIATKIYPPYTPAAMSAAVAASAHRLGVETIDLLYLHKWDPTIDHPDALTALDQLIRSNRVRHLGLSNFSADQLVTTLRRQAAQGLTPAAALQNNHNLAVREMTAEHHELCRNHQITPVTYSPLGAGYLTGKHRTGVAAGSRFDISPGHREVYFTPAAARRLAGLEAIAARSGYTMTHLALAWALHQPGNTSVLIGGRHADHIDQAFRALAFHDADLFAELDAL</sequence>
<dbReference type="Pfam" id="PF00248">
    <property type="entry name" value="Aldo_ket_red"/>
    <property type="match status" value="1"/>
</dbReference>
<organism evidence="3 4">
    <name type="scientific">Synoicihabitans lomoniglobus</name>
    <dbReference type="NCBI Taxonomy" id="2909285"/>
    <lineage>
        <taxon>Bacteria</taxon>
        <taxon>Pseudomonadati</taxon>
        <taxon>Verrucomicrobiota</taxon>
        <taxon>Opitutia</taxon>
        <taxon>Opitutales</taxon>
        <taxon>Opitutaceae</taxon>
        <taxon>Synoicihabitans</taxon>
    </lineage>
</organism>
<evidence type="ECO:0000313" key="3">
    <source>
        <dbReference type="EMBL" id="WED63672.1"/>
    </source>
</evidence>
<dbReference type="KEGG" id="slom:PXH66_15155"/>
<dbReference type="RefSeq" id="WP_330929879.1">
    <property type="nucleotide sequence ID" value="NZ_CP119075.1"/>
</dbReference>